<dbReference type="CDD" id="cd11534">
    <property type="entry name" value="NTP-PPase_HisIE_like"/>
    <property type="match status" value="1"/>
</dbReference>
<dbReference type="GO" id="GO:0004636">
    <property type="term" value="F:phosphoribosyl-ATP diphosphatase activity"/>
    <property type="evidence" value="ECO:0007669"/>
    <property type="project" value="UniProtKB-UniRule"/>
</dbReference>
<evidence type="ECO:0000256" key="2">
    <source>
        <dbReference type="ARBA" id="ARBA00004496"/>
    </source>
</evidence>
<evidence type="ECO:0000256" key="10">
    <source>
        <dbReference type="HAMAP-Rule" id="MF_01020"/>
    </source>
</evidence>
<comment type="subcellular location">
    <subcellularLocation>
        <location evidence="2 10">Cytoplasm</location>
    </subcellularLocation>
</comment>
<evidence type="ECO:0000313" key="11">
    <source>
        <dbReference type="EMBL" id="EUJ37008.1"/>
    </source>
</evidence>
<evidence type="ECO:0000256" key="1">
    <source>
        <dbReference type="ARBA" id="ARBA00001460"/>
    </source>
</evidence>
<evidence type="ECO:0000256" key="7">
    <source>
        <dbReference type="ARBA" id="ARBA00022801"/>
    </source>
</evidence>
<dbReference type="STRING" id="1265861.BCAMP_10450"/>
<dbReference type="PANTHER" id="PTHR42945:SF9">
    <property type="entry name" value="HISTIDINE BIOSYNTHESIS BIFUNCTIONAL PROTEIN HISIE"/>
    <property type="match status" value="1"/>
</dbReference>
<dbReference type="InterPro" id="IPR008179">
    <property type="entry name" value="HisE"/>
</dbReference>
<evidence type="ECO:0000256" key="9">
    <source>
        <dbReference type="ARBA" id="ARBA00023102"/>
    </source>
</evidence>
<dbReference type="PANTHER" id="PTHR42945">
    <property type="entry name" value="HISTIDINE BIOSYNTHESIS BIFUNCTIONAL PROTEIN"/>
    <property type="match status" value="1"/>
</dbReference>
<reference evidence="11 12" key="1">
    <citation type="submission" date="2012-12" db="EMBL/GenBank/DDBJ databases">
        <title>Novel taxa of Listeriaceae from agricultural environments in the United States.</title>
        <authorList>
            <person name="den Bakker H.C."/>
            <person name="Allred A."/>
            <person name="Warchocki S."/>
            <person name="Wright E.M."/>
            <person name="Burrell A."/>
            <person name="Nightingale K.K."/>
            <person name="Kephart D."/>
            <person name="Wiedmann M."/>
        </authorList>
    </citation>
    <scope>NUCLEOTIDE SEQUENCE [LARGE SCALE GENOMIC DNA]</scope>
    <source>
        <strain evidence="11 12">FSL F6-1037</strain>
    </source>
</reference>
<keyword evidence="7 10" id="KW-0378">Hydrolase</keyword>
<dbReference type="Gene3D" id="1.10.287.1080">
    <property type="entry name" value="MazG-like"/>
    <property type="match status" value="1"/>
</dbReference>
<dbReference type="HAMAP" id="MF_01020">
    <property type="entry name" value="HisE"/>
    <property type="match status" value="1"/>
</dbReference>
<gene>
    <name evidence="10 11" type="primary">hisE</name>
    <name evidence="11" type="ORF">BCAMP_10450</name>
</gene>
<comment type="caution">
    <text evidence="11">The sequence shown here is derived from an EMBL/GenBank/DDBJ whole genome shotgun (WGS) entry which is preliminary data.</text>
</comment>
<dbReference type="GO" id="GO:0000105">
    <property type="term" value="P:L-histidine biosynthetic process"/>
    <property type="evidence" value="ECO:0007669"/>
    <property type="project" value="UniProtKB-UniRule"/>
</dbReference>
<dbReference type="EMBL" id="AODH01000044">
    <property type="protein sequence ID" value="EUJ37008.1"/>
    <property type="molecule type" value="Genomic_DNA"/>
</dbReference>
<evidence type="ECO:0000256" key="4">
    <source>
        <dbReference type="ARBA" id="ARBA00022490"/>
    </source>
</evidence>
<sequence>MEAINRLMTEIRARQTTPKVGSYTNYLFDKGEDKILKKIGEEATEVVIAAKNDDKAEILLEVADLTYHVLVLLAEKNISLAELATELESREGKLSKTTDRKAIDTL</sequence>
<evidence type="ECO:0000313" key="12">
    <source>
        <dbReference type="Proteomes" id="UP000019243"/>
    </source>
</evidence>
<dbReference type="GO" id="GO:0005737">
    <property type="term" value="C:cytoplasm"/>
    <property type="evidence" value="ECO:0007669"/>
    <property type="project" value="UniProtKB-SubCell"/>
</dbReference>
<dbReference type="GO" id="GO:0005524">
    <property type="term" value="F:ATP binding"/>
    <property type="evidence" value="ECO:0007669"/>
    <property type="project" value="UniProtKB-KW"/>
</dbReference>
<keyword evidence="9 10" id="KW-0368">Histidine biosynthesis</keyword>
<dbReference type="OrthoDB" id="9795769at2"/>
<keyword evidence="4 10" id="KW-0963">Cytoplasm</keyword>
<dbReference type="UniPathway" id="UPA00031">
    <property type="reaction ID" value="UER00007"/>
</dbReference>
<protein>
    <recommendedName>
        <fullName evidence="10">Phosphoribosyl-ATP pyrophosphatase</fullName>
        <shortName evidence="10">PRA-PH</shortName>
        <ecNumber evidence="10">3.6.1.31</ecNumber>
    </recommendedName>
</protein>
<evidence type="ECO:0000256" key="6">
    <source>
        <dbReference type="ARBA" id="ARBA00022741"/>
    </source>
</evidence>
<dbReference type="NCBIfam" id="TIGR03188">
    <property type="entry name" value="histidine_hisI"/>
    <property type="match status" value="1"/>
</dbReference>
<keyword evidence="12" id="KW-1185">Reference proteome</keyword>
<dbReference type="InterPro" id="IPR021130">
    <property type="entry name" value="PRib-ATP_PPHydrolase-like"/>
</dbReference>
<proteinExistence type="inferred from homology"/>
<dbReference type="PATRIC" id="fig|1265861.3.peg.2052"/>
<dbReference type="Proteomes" id="UP000019243">
    <property type="component" value="Unassembled WGS sequence"/>
</dbReference>
<keyword evidence="6 10" id="KW-0547">Nucleotide-binding</keyword>
<dbReference type="RefSeq" id="WP_035315275.1">
    <property type="nucleotide sequence ID" value="NZ_AODH01000044.1"/>
</dbReference>
<dbReference type="EC" id="3.6.1.31" evidence="10"/>
<keyword evidence="8 10" id="KW-0067">ATP-binding</keyword>
<dbReference type="SUPFAM" id="SSF101386">
    <property type="entry name" value="all-alpha NTP pyrophosphatases"/>
    <property type="match status" value="1"/>
</dbReference>
<dbReference type="Pfam" id="PF01503">
    <property type="entry name" value="PRA-PH"/>
    <property type="match status" value="1"/>
</dbReference>
<evidence type="ECO:0000256" key="8">
    <source>
        <dbReference type="ARBA" id="ARBA00022840"/>
    </source>
</evidence>
<name>W7CVQ9_9LIST</name>
<accession>W7CVQ9</accession>
<organism evidence="11 12">
    <name type="scientific">Brochothrix campestris FSL F6-1037</name>
    <dbReference type="NCBI Taxonomy" id="1265861"/>
    <lineage>
        <taxon>Bacteria</taxon>
        <taxon>Bacillati</taxon>
        <taxon>Bacillota</taxon>
        <taxon>Bacilli</taxon>
        <taxon>Bacillales</taxon>
        <taxon>Listeriaceae</taxon>
        <taxon>Brochothrix</taxon>
    </lineage>
</organism>
<keyword evidence="5 10" id="KW-0028">Amino-acid biosynthesis</keyword>
<comment type="catalytic activity">
    <reaction evidence="1 10">
        <text>1-(5-phospho-beta-D-ribosyl)-ATP + H2O = 1-(5-phospho-beta-D-ribosyl)-5'-AMP + diphosphate + H(+)</text>
        <dbReference type="Rhea" id="RHEA:22828"/>
        <dbReference type="ChEBI" id="CHEBI:15377"/>
        <dbReference type="ChEBI" id="CHEBI:15378"/>
        <dbReference type="ChEBI" id="CHEBI:33019"/>
        <dbReference type="ChEBI" id="CHEBI:59457"/>
        <dbReference type="ChEBI" id="CHEBI:73183"/>
        <dbReference type="EC" id="3.6.1.31"/>
    </reaction>
</comment>
<evidence type="ECO:0000256" key="3">
    <source>
        <dbReference type="ARBA" id="ARBA00005204"/>
    </source>
</evidence>
<dbReference type="AlphaFoldDB" id="W7CVQ9"/>
<comment type="pathway">
    <text evidence="3 10">Amino-acid biosynthesis; L-histidine biosynthesis; L-histidine from 5-phospho-alpha-D-ribose 1-diphosphate: step 2/9.</text>
</comment>
<comment type="similarity">
    <text evidence="10">Belongs to the PRA-PH family.</text>
</comment>
<evidence type="ECO:0000256" key="5">
    <source>
        <dbReference type="ARBA" id="ARBA00022605"/>
    </source>
</evidence>